<protein>
    <recommendedName>
        <fullName evidence="3">Cyclic nucleotide-binding domain-containing protein</fullName>
    </recommendedName>
</protein>
<dbReference type="SUPFAM" id="SSF51206">
    <property type="entry name" value="cAMP-binding domain-like"/>
    <property type="match status" value="1"/>
</dbReference>
<gene>
    <name evidence="1" type="ORF">GCM10007384_25470</name>
</gene>
<dbReference type="EMBL" id="BMWS01000017">
    <property type="protein sequence ID" value="GGX23168.1"/>
    <property type="molecule type" value="Genomic_DNA"/>
</dbReference>
<dbReference type="InterPro" id="IPR018490">
    <property type="entry name" value="cNMP-bd_dom_sf"/>
</dbReference>
<accession>A0A918N4K1</accession>
<name>A0A918N4K1_9FLAO</name>
<organism evidence="1 2">
    <name type="scientific">Aquimarina muelleri</name>
    <dbReference type="NCBI Taxonomy" id="279356"/>
    <lineage>
        <taxon>Bacteria</taxon>
        <taxon>Pseudomonadati</taxon>
        <taxon>Bacteroidota</taxon>
        <taxon>Flavobacteriia</taxon>
        <taxon>Flavobacteriales</taxon>
        <taxon>Flavobacteriaceae</taxon>
        <taxon>Aquimarina</taxon>
    </lineage>
</organism>
<keyword evidence="2" id="KW-1185">Reference proteome</keyword>
<evidence type="ECO:0008006" key="3">
    <source>
        <dbReference type="Google" id="ProtNLM"/>
    </source>
</evidence>
<proteinExistence type="predicted"/>
<evidence type="ECO:0000313" key="1">
    <source>
        <dbReference type="EMBL" id="GGX23168.1"/>
    </source>
</evidence>
<sequence>MNVIREYFEQIVKINDIDWKIFSSKLKKAQYKKRETILKKGEIENYLNFIEKGSIRLFIPKEENDLTFGFVLKINL</sequence>
<dbReference type="InterPro" id="IPR014710">
    <property type="entry name" value="RmlC-like_jellyroll"/>
</dbReference>
<reference evidence="1 2" key="1">
    <citation type="journal article" date="2014" name="Int. J. Syst. Evol. Microbiol.">
        <title>Complete genome sequence of Corynebacterium casei LMG S-19264T (=DSM 44701T), isolated from a smear-ripened cheese.</title>
        <authorList>
            <consortium name="US DOE Joint Genome Institute (JGI-PGF)"/>
            <person name="Walter F."/>
            <person name="Albersmeier A."/>
            <person name="Kalinowski J."/>
            <person name="Ruckert C."/>
        </authorList>
    </citation>
    <scope>NUCLEOTIDE SEQUENCE [LARGE SCALE GENOMIC DNA]</scope>
    <source>
        <strain evidence="1 2">KCTC 12285</strain>
    </source>
</reference>
<comment type="caution">
    <text evidence="1">The sequence shown here is derived from an EMBL/GenBank/DDBJ whole genome shotgun (WGS) entry which is preliminary data.</text>
</comment>
<dbReference type="AlphaFoldDB" id="A0A918N4K1"/>
<evidence type="ECO:0000313" key="2">
    <source>
        <dbReference type="Proteomes" id="UP000601108"/>
    </source>
</evidence>
<dbReference type="Proteomes" id="UP000601108">
    <property type="component" value="Unassembled WGS sequence"/>
</dbReference>
<dbReference type="Gene3D" id="2.60.120.10">
    <property type="entry name" value="Jelly Rolls"/>
    <property type="match status" value="1"/>
</dbReference>